<dbReference type="OrthoDB" id="671439at2759"/>
<dbReference type="PANTHER" id="PTHR31623:SF17">
    <property type="entry name" value="F21J9.9"/>
    <property type="match status" value="1"/>
</dbReference>
<keyword evidence="2" id="KW-0808">Transferase</keyword>
<dbReference type="Pfam" id="PF02458">
    <property type="entry name" value="Transferase"/>
    <property type="match status" value="1"/>
</dbReference>
<protein>
    <recommendedName>
        <fullName evidence="6">Vinorine synthase-like</fullName>
    </recommendedName>
</protein>
<name>A0A8J4RAL7_9ROSI</name>
<dbReference type="Gene3D" id="3.30.559.10">
    <property type="entry name" value="Chloramphenicol acetyltransferase-like domain"/>
    <property type="match status" value="1"/>
</dbReference>
<gene>
    <name evidence="4" type="ORF">CMV_015434</name>
</gene>
<evidence type="ECO:0000313" key="4">
    <source>
        <dbReference type="EMBL" id="KAF3959783.1"/>
    </source>
</evidence>
<sequence>MMTKWLPSMMEQWLTFVTSLEPRIHSLTAKTFEAYHASKSSTIPNVIKVQKMADPYVQGARKFTQPYFNQLSFLDQIQVIYLQFEASTLFPPTTTSNLSDFQRETTPIKEKSVLKRFVFSSASIVALKAKYTENLECPLHPSRVEALSAFLWSRYVVAAEANFGPKKLNLLLHAVNLQTRMDPSLTRNSFGNIFRFATVILYIEERNGFVGKVRAAIRKIDNEYVKKLQDHTQQLDFLKETSGIFMKDVVPFIFSSLCRLPKYEMDFGWGNPMWIGQVSLPFKNVVVFIDNKSGDGIEAWLT</sequence>
<evidence type="ECO:0000256" key="1">
    <source>
        <dbReference type="ARBA" id="ARBA00009861"/>
    </source>
</evidence>
<comment type="similarity">
    <text evidence="1">Belongs to the plant acyltransferase family.</text>
</comment>
<dbReference type="GO" id="GO:0016746">
    <property type="term" value="F:acyltransferase activity"/>
    <property type="evidence" value="ECO:0007669"/>
    <property type="project" value="UniProtKB-KW"/>
</dbReference>
<comment type="caution">
    <text evidence="4">The sequence shown here is derived from an EMBL/GenBank/DDBJ whole genome shotgun (WGS) entry which is preliminary data.</text>
</comment>
<evidence type="ECO:0000256" key="3">
    <source>
        <dbReference type="ARBA" id="ARBA00023315"/>
    </source>
</evidence>
<evidence type="ECO:0000256" key="2">
    <source>
        <dbReference type="ARBA" id="ARBA00022679"/>
    </source>
</evidence>
<evidence type="ECO:0000313" key="5">
    <source>
        <dbReference type="Proteomes" id="UP000737018"/>
    </source>
</evidence>
<dbReference type="Proteomes" id="UP000737018">
    <property type="component" value="Unassembled WGS sequence"/>
</dbReference>
<reference evidence="4" key="1">
    <citation type="submission" date="2020-03" db="EMBL/GenBank/DDBJ databases">
        <title>Castanea mollissima Vanexum genome sequencing.</title>
        <authorList>
            <person name="Staton M."/>
        </authorList>
    </citation>
    <scope>NUCLEOTIDE SEQUENCE</scope>
    <source>
        <tissue evidence="4">Leaf</tissue>
    </source>
</reference>
<keyword evidence="5" id="KW-1185">Reference proteome</keyword>
<evidence type="ECO:0008006" key="6">
    <source>
        <dbReference type="Google" id="ProtNLM"/>
    </source>
</evidence>
<accession>A0A8J4RAL7</accession>
<dbReference type="InterPro" id="IPR023213">
    <property type="entry name" value="CAT-like_dom_sf"/>
</dbReference>
<proteinExistence type="inferred from homology"/>
<keyword evidence="3" id="KW-0012">Acyltransferase</keyword>
<dbReference type="PANTHER" id="PTHR31623">
    <property type="entry name" value="F21J9.9"/>
    <property type="match status" value="1"/>
</dbReference>
<dbReference type="EMBL" id="JRKL02002249">
    <property type="protein sequence ID" value="KAF3959783.1"/>
    <property type="molecule type" value="Genomic_DNA"/>
</dbReference>
<organism evidence="4 5">
    <name type="scientific">Castanea mollissima</name>
    <name type="common">Chinese chestnut</name>
    <dbReference type="NCBI Taxonomy" id="60419"/>
    <lineage>
        <taxon>Eukaryota</taxon>
        <taxon>Viridiplantae</taxon>
        <taxon>Streptophyta</taxon>
        <taxon>Embryophyta</taxon>
        <taxon>Tracheophyta</taxon>
        <taxon>Spermatophyta</taxon>
        <taxon>Magnoliopsida</taxon>
        <taxon>eudicotyledons</taxon>
        <taxon>Gunneridae</taxon>
        <taxon>Pentapetalae</taxon>
        <taxon>rosids</taxon>
        <taxon>fabids</taxon>
        <taxon>Fagales</taxon>
        <taxon>Fagaceae</taxon>
        <taxon>Castanea</taxon>
    </lineage>
</organism>
<dbReference type="AlphaFoldDB" id="A0A8J4RAL7"/>